<dbReference type="PATRIC" id="fig|1423779.3.peg.770"/>
<dbReference type="PANTHER" id="PTHR31423">
    <property type="entry name" value="YBAK DOMAIN-CONTAINING PROTEIN"/>
    <property type="match status" value="1"/>
</dbReference>
<evidence type="ECO:0000313" key="4">
    <source>
        <dbReference type="EMBL" id="KRM16652.1"/>
    </source>
</evidence>
<dbReference type="InterPro" id="IPR040285">
    <property type="entry name" value="ProX/PRXD1"/>
</dbReference>
<dbReference type="AlphaFoldDB" id="A0A0R1WQM9"/>
<dbReference type="Proteomes" id="UP000050973">
    <property type="component" value="Unassembled WGS sequence"/>
</dbReference>
<proteinExistence type="inferred from homology"/>
<dbReference type="InterPro" id="IPR036754">
    <property type="entry name" value="YbaK/aa-tRNA-synt-asso_dom_sf"/>
</dbReference>
<keyword evidence="4" id="KW-0436">Ligase</keyword>
<dbReference type="PANTHER" id="PTHR31423:SF3">
    <property type="entry name" value="PROLYL-TRNA SYNTHETASE ASSOCIATED DOMAIN-CONTAINING PROTEIN 1-RELATED"/>
    <property type="match status" value="1"/>
</dbReference>
<evidence type="ECO:0000256" key="2">
    <source>
        <dbReference type="ARBA" id="ARBA00022917"/>
    </source>
</evidence>
<dbReference type="GO" id="GO:0006412">
    <property type="term" value="P:translation"/>
    <property type="evidence" value="ECO:0007669"/>
    <property type="project" value="UniProtKB-KW"/>
</dbReference>
<sequence>MTNPVIEELRRAGVQYQLLNHPPVYTAQEADRYVQGHQFARTKNLFLRARQEFYLVIVDEKKRLDLRALRKQLHSTRLQFATAEQLRERLGITPGAVSPLNLINNSGHDVRVVMDRTIVEQERLIGCHPNTNRQTVILALPALLALLKRWGNEVTILDL</sequence>
<evidence type="ECO:0000313" key="5">
    <source>
        <dbReference type="Proteomes" id="UP000050973"/>
    </source>
</evidence>
<dbReference type="Gene3D" id="3.90.960.10">
    <property type="entry name" value="YbaK/aminoacyl-tRNA synthetase-associated domain"/>
    <property type="match status" value="1"/>
</dbReference>
<dbReference type="RefSeq" id="WP_056983928.1">
    <property type="nucleotide sequence ID" value="NZ_AZGE01000002.1"/>
</dbReference>
<dbReference type="GO" id="GO:0002161">
    <property type="term" value="F:aminoacyl-tRNA deacylase activity"/>
    <property type="evidence" value="ECO:0007669"/>
    <property type="project" value="InterPro"/>
</dbReference>
<reference evidence="4 5" key="1">
    <citation type="journal article" date="2015" name="Genome Announc.">
        <title>Expanding the biotechnology potential of lactobacilli through comparative genomics of 213 strains and associated genera.</title>
        <authorList>
            <person name="Sun Z."/>
            <person name="Harris H.M."/>
            <person name="McCann A."/>
            <person name="Guo C."/>
            <person name="Argimon S."/>
            <person name="Zhang W."/>
            <person name="Yang X."/>
            <person name="Jeffery I.B."/>
            <person name="Cooney J.C."/>
            <person name="Kagawa T.F."/>
            <person name="Liu W."/>
            <person name="Song Y."/>
            <person name="Salvetti E."/>
            <person name="Wrobel A."/>
            <person name="Rasinkangas P."/>
            <person name="Parkhill J."/>
            <person name="Rea M.C."/>
            <person name="O'Sullivan O."/>
            <person name="Ritari J."/>
            <person name="Douillard F.P."/>
            <person name="Paul Ross R."/>
            <person name="Yang R."/>
            <person name="Briner A.E."/>
            <person name="Felis G.E."/>
            <person name="de Vos W.M."/>
            <person name="Barrangou R."/>
            <person name="Klaenhammer T.R."/>
            <person name="Caufield P.W."/>
            <person name="Cui Y."/>
            <person name="Zhang H."/>
            <person name="O'Toole P.W."/>
        </authorList>
    </citation>
    <scope>NUCLEOTIDE SEQUENCE [LARGE SCALE GENOMIC DNA]</scope>
    <source>
        <strain evidence="4 5">DSM 4864</strain>
    </source>
</reference>
<dbReference type="Pfam" id="PF04073">
    <property type="entry name" value="tRNA_edit"/>
    <property type="match status" value="1"/>
</dbReference>
<comment type="similarity">
    <text evidence="1">Belongs to the PRORSD1 family.</text>
</comment>
<gene>
    <name evidence="4" type="ORF">FC49_GL000755</name>
</gene>
<feature type="domain" description="YbaK/aminoacyl-tRNA synthetase-associated" evidence="3">
    <location>
        <begin position="21"/>
        <end position="144"/>
    </location>
</feature>
<evidence type="ECO:0000256" key="1">
    <source>
        <dbReference type="ARBA" id="ARBA00010201"/>
    </source>
</evidence>
<evidence type="ECO:0000259" key="3">
    <source>
        <dbReference type="Pfam" id="PF04073"/>
    </source>
</evidence>
<comment type="caution">
    <text evidence="4">The sequence shown here is derived from an EMBL/GenBank/DDBJ whole genome shotgun (WGS) entry which is preliminary data.</text>
</comment>
<keyword evidence="2" id="KW-0648">Protein biosynthesis</keyword>
<dbReference type="GO" id="GO:0016874">
    <property type="term" value="F:ligase activity"/>
    <property type="evidence" value="ECO:0007669"/>
    <property type="project" value="UniProtKB-KW"/>
</dbReference>
<protein>
    <submittedName>
        <fullName evidence="4">Ybak proline--trna ligase associated domain protein</fullName>
    </submittedName>
</protein>
<organism evidence="4 5">
    <name type="scientific">Limosilactobacillus oris DSM 4864</name>
    <dbReference type="NCBI Taxonomy" id="1423779"/>
    <lineage>
        <taxon>Bacteria</taxon>
        <taxon>Bacillati</taxon>
        <taxon>Bacillota</taxon>
        <taxon>Bacilli</taxon>
        <taxon>Lactobacillales</taxon>
        <taxon>Lactobacillaceae</taxon>
        <taxon>Limosilactobacillus</taxon>
    </lineage>
</organism>
<name>A0A0R1WQM9_9LACO</name>
<dbReference type="SUPFAM" id="SSF55826">
    <property type="entry name" value="YbaK/ProRS associated domain"/>
    <property type="match status" value="1"/>
</dbReference>
<dbReference type="InterPro" id="IPR007214">
    <property type="entry name" value="YbaK/aa-tRNA-synth-assoc-dom"/>
</dbReference>
<accession>A0A0R1WQM9</accession>
<dbReference type="EMBL" id="AZGE01000002">
    <property type="protein sequence ID" value="KRM16652.1"/>
    <property type="molecule type" value="Genomic_DNA"/>
</dbReference>